<evidence type="ECO:0000313" key="1">
    <source>
        <dbReference type="EMBL" id="MBO7747353.1"/>
    </source>
</evidence>
<organism evidence="1 2">
    <name type="scientific">Paenibacillus artemisiicola</name>
    <dbReference type="NCBI Taxonomy" id="1172618"/>
    <lineage>
        <taxon>Bacteria</taxon>
        <taxon>Bacillati</taxon>
        <taxon>Bacillota</taxon>
        <taxon>Bacilli</taxon>
        <taxon>Bacillales</taxon>
        <taxon>Paenibacillaceae</taxon>
        <taxon>Paenibacillus</taxon>
    </lineage>
</organism>
<evidence type="ECO:0008006" key="3">
    <source>
        <dbReference type="Google" id="ProtNLM"/>
    </source>
</evidence>
<dbReference type="InterPro" id="IPR018989">
    <property type="entry name" value="DUF2001"/>
</dbReference>
<dbReference type="InterPro" id="IPR038628">
    <property type="entry name" value="XkdM-like_sf"/>
</dbReference>
<evidence type="ECO:0000313" key="2">
    <source>
        <dbReference type="Proteomes" id="UP000670947"/>
    </source>
</evidence>
<name>A0ABS3WGD9_9BACL</name>
<dbReference type="Proteomes" id="UP000670947">
    <property type="component" value="Unassembled WGS sequence"/>
</dbReference>
<protein>
    <recommendedName>
        <fullName evidence="3">Phage tail tube protein</fullName>
    </recommendedName>
</protein>
<dbReference type="SUPFAM" id="SSF69279">
    <property type="entry name" value="Phage tail proteins"/>
    <property type="match status" value="1"/>
</dbReference>
<dbReference type="Pfam" id="PF09393">
    <property type="entry name" value="DUF2001"/>
    <property type="match status" value="1"/>
</dbReference>
<reference evidence="1 2" key="1">
    <citation type="submission" date="2021-03" db="EMBL/GenBank/DDBJ databases">
        <title>Paenibacillus artemisicola MWE-103 whole genome sequence.</title>
        <authorList>
            <person name="Ham Y.J."/>
        </authorList>
    </citation>
    <scope>NUCLEOTIDE SEQUENCE [LARGE SCALE GENOMIC DNA]</scope>
    <source>
        <strain evidence="1 2">MWE-103</strain>
    </source>
</reference>
<gene>
    <name evidence="1" type="ORF">I8J29_24515</name>
</gene>
<proteinExistence type="predicted"/>
<dbReference type="Gene3D" id="2.30.110.40">
    <property type="entry name" value="Phage tail tube protein"/>
    <property type="match status" value="1"/>
</dbReference>
<dbReference type="EMBL" id="JAGGDJ010000032">
    <property type="protein sequence ID" value="MBO7747353.1"/>
    <property type="molecule type" value="Genomic_DNA"/>
</dbReference>
<comment type="caution">
    <text evidence="1">The sequence shown here is derived from an EMBL/GenBank/DDBJ whole genome shotgun (WGS) entry which is preliminary data.</text>
</comment>
<accession>A0ABS3WGD9</accession>
<keyword evidence="2" id="KW-1185">Reference proteome</keyword>
<dbReference type="RefSeq" id="WP_208850057.1">
    <property type="nucleotide sequence ID" value="NZ_JAGGDJ010000032.1"/>
</dbReference>
<sequence length="139" mass="15311">MNKGNNVVSGNDLTVWINNEIWDDTKLAEYKLTGEFEDVTFLGDPRTYKKYLGFGGEGTLTLNKMHSRGASILAEAFKTGVFPDIKIVVKIANKSTGKAERAILTGVVFSEFGSSTEAKAVATEELPFTFSDYEMLELL</sequence>